<dbReference type="EMBL" id="JAWPEI010000003">
    <property type="protein sequence ID" value="KAK4730940.1"/>
    <property type="molecule type" value="Genomic_DNA"/>
</dbReference>
<gene>
    <name evidence="1" type="ORF">R3W88_023928</name>
</gene>
<evidence type="ECO:0000313" key="1">
    <source>
        <dbReference type="EMBL" id="KAK4730940.1"/>
    </source>
</evidence>
<keyword evidence="2" id="KW-1185">Reference proteome</keyword>
<evidence type="ECO:0000313" key="2">
    <source>
        <dbReference type="Proteomes" id="UP001311915"/>
    </source>
</evidence>
<dbReference type="Proteomes" id="UP001311915">
    <property type="component" value="Unassembled WGS sequence"/>
</dbReference>
<protein>
    <submittedName>
        <fullName evidence="1">Uncharacterized protein</fullName>
    </submittedName>
</protein>
<comment type="caution">
    <text evidence="1">The sequence shown here is derived from an EMBL/GenBank/DDBJ whole genome shotgun (WGS) entry which is preliminary data.</text>
</comment>
<reference evidence="1 2" key="1">
    <citation type="submission" date="2023-10" db="EMBL/GenBank/DDBJ databases">
        <title>Genome-Wide Identification Analysis in wild type Solanum Pinnatisectum Reveals Some Genes Defensing Phytophthora Infestans.</title>
        <authorList>
            <person name="Sun C."/>
        </authorList>
    </citation>
    <scope>NUCLEOTIDE SEQUENCE [LARGE SCALE GENOMIC DNA]</scope>
    <source>
        <strain evidence="1">LQN</strain>
        <tissue evidence="1">Leaf</tissue>
    </source>
</reference>
<sequence>MHAEMTFHQRSIVFSYHHNKLVFEHFINNSSSIDGVTSVAVIFPTLILQILFTQYHDTSYPIAFGIRNVEVFISLPQLWLCVKYNYIEH</sequence>
<organism evidence="1 2">
    <name type="scientific">Solanum pinnatisectum</name>
    <name type="common">tansyleaf nightshade</name>
    <dbReference type="NCBI Taxonomy" id="50273"/>
    <lineage>
        <taxon>Eukaryota</taxon>
        <taxon>Viridiplantae</taxon>
        <taxon>Streptophyta</taxon>
        <taxon>Embryophyta</taxon>
        <taxon>Tracheophyta</taxon>
        <taxon>Spermatophyta</taxon>
        <taxon>Magnoliopsida</taxon>
        <taxon>eudicotyledons</taxon>
        <taxon>Gunneridae</taxon>
        <taxon>Pentapetalae</taxon>
        <taxon>asterids</taxon>
        <taxon>lamiids</taxon>
        <taxon>Solanales</taxon>
        <taxon>Solanaceae</taxon>
        <taxon>Solanoideae</taxon>
        <taxon>Solaneae</taxon>
        <taxon>Solanum</taxon>
    </lineage>
</organism>
<dbReference type="AlphaFoldDB" id="A0AAV9M252"/>
<proteinExistence type="predicted"/>
<accession>A0AAV9M252</accession>
<name>A0AAV9M252_9SOLN</name>